<dbReference type="Gene3D" id="1.20.1070.10">
    <property type="entry name" value="Rhodopsin 7-helix transmembrane proteins"/>
    <property type="match status" value="1"/>
</dbReference>
<evidence type="ECO:0000256" key="1">
    <source>
        <dbReference type="SAM" id="Phobius"/>
    </source>
</evidence>
<name>A0AAE8ZXC6_CAEBR</name>
<accession>A0AAE8ZXC6</accession>
<sequence length="316" mass="35246">MTSIGNIIEMSNSIKLAIYIFILFCQAICALLNGFIIYLFIRRKELRQNKSLRLIVFLSLGDFLLAVGGLPYVIYVTINWNPIQLDYDPWLMMLLPQPLPLQLKVSAIITVGIALGRCIALFSPSLYRRMDQGDYSISVILLSIFFAIFDDFLYWCSTKLEHHPDCGGVGCFVGEQFLNYWGLSNMVFGLMTVFLSALIFLKLRVVTKQKGSLNSQQGQNKYTKAHRTSTGILMSSLLFLTLPSVCVGIVELTGFSVFKLIGAFYLACLLISGCCNASIFIWSNWDAVRPKQVLSSILVQKASAGLSVIPTGPSYH</sequence>
<proteinExistence type="predicted"/>
<dbReference type="PANTHER" id="PTHR46955">
    <property type="entry name" value="PROTEIN CBG01349-RELATED"/>
    <property type="match status" value="1"/>
</dbReference>
<dbReference type="Pfam" id="PF10316">
    <property type="entry name" value="7TM_GPCR_Srbc"/>
    <property type="match status" value="1"/>
</dbReference>
<feature type="transmembrane region" description="Helical" evidence="1">
    <location>
        <begin position="262"/>
        <end position="282"/>
    </location>
</feature>
<feature type="transmembrane region" description="Helical" evidence="1">
    <location>
        <begin position="16"/>
        <end position="40"/>
    </location>
</feature>
<protein>
    <recommendedName>
        <fullName evidence="4">G-protein coupled receptors family 1 profile domain-containing protein</fullName>
    </recommendedName>
</protein>
<keyword evidence="1" id="KW-0472">Membrane</keyword>
<dbReference type="InterPro" id="IPR019420">
    <property type="entry name" value="7TM_GPCR_serpentine_rcpt_Srbc"/>
</dbReference>
<gene>
    <name evidence="2" type="ORF">L3Y34_006835</name>
</gene>
<dbReference type="EMBL" id="CP090895">
    <property type="protein sequence ID" value="ULT87310.1"/>
    <property type="molecule type" value="Genomic_DNA"/>
</dbReference>
<dbReference type="PANTHER" id="PTHR46955:SF3">
    <property type="entry name" value="G_PROTEIN_RECEP_F1_2 DOMAIN-CONTAINING PROTEIN"/>
    <property type="match status" value="1"/>
</dbReference>
<dbReference type="AlphaFoldDB" id="A0AAE8ZXC6"/>
<reference evidence="2 3" key="1">
    <citation type="submission" date="2022-02" db="EMBL/GenBank/DDBJ databases">
        <title>Chromosome-level reference genomes for two strains of Caenorhabditis briggsae: an improved platform for comparative genomics.</title>
        <authorList>
            <person name="Stevens L."/>
            <person name="Andersen E.C."/>
        </authorList>
    </citation>
    <scope>NUCLEOTIDE SEQUENCE [LARGE SCALE GENOMIC DNA]</scope>
    <source>
        <strain evidence="2">QX1410_ONT</strain>
        <tissue evidence="2">Whole-organism</tissue>
    </source>
</reference>
<evidence type="ECO:0000313" key="3">
    <source>
        <dbReference type="Proteomes" id="UP000827892"/>
    </source>
</evidence>
<keyword evidence="1" id="KW-0812">Transmembrane</keyword>
<keyword evidence="1" id="KW-1133">Transmembrane helix</keyword>
<evidence type="ECO:0008006" key="4">
    <source>
        <dbReference type="Google" id="ProtNLM"/>
    </source>
</evidence>
<feature type="transmembrane region" description="Helical" evidence="1">
    <location>
        <begin position="135"/>
        <end position="155"/>
    </location>
</feature>
<feature type="transmembrane region" description="Helical" evidence="1">
    <location>
        <begin position="180"/>
        <end position="201"/>
    </location>
</feature>
<feature type="transmembrane region" description="Helical" evidence="1">
    <location>
        <begin position="101"/>
        <end position="123"/>
    </location>
</feature>
<dbReference type="Proteomes" id="UP000827892">
    <property type="component" value="Chromosome V"/>
</dbReference>
<evidence type="ECO:0000313" key="2">
    <source>
        <dbReference type="EMBL" id="ULT87310.1"/>
    </source>
</evidence>
<dbReference type="SUPFAM" id="SSF81321">
    <property type="entry name" value="Family A G protein-coupled receptor-like"/>
    <property type="match status" value="1"/>
</dbReference>
<feature type="transmembrane region" description="Helical" evidence="1">
    <location>
        <begin position="52"/>
        <end position="75"/>
    </location>
</feature>
<organism evidence="2 3">
    <name type="scientific">Caenorhabditis briggsae</name>
    <dbReference type="NCBI Taxonomy" id="6238"/>
    <lineage>
        <taxon>Eukaryota</taxon>
        <taxon>Metazoa</taxon>
        <taxon>Ecdysozoa</taxon>
        <taxon>Nematoda</taxon>
        <taxon>Chromadorea</taxon>
        <taxon>Rhabditida</taxon>
        <taxon>Rhabditina</taxon>
        <taxon>Rhabditomorpha</taxon>
        <taxon>Rhabditoidea</taxon>
        <taxon>Rhabditidae</taxon>
        <taxon>Peloderinae</taxon>
        <taxon>Caenorhabditis</taxon>
    </lineage>
</organism>
<dbReference type="CDD" id="cd00637">
    <property type="entry name" value="7tm_classA_rhodopsin-like"/>
    <property type="match status" value="1"/>
</dbReference>
<feature type="transmembrane region" description="Helical" evidence="1">
    <location>
        <begin position="231"/>
        <end position="250"/>
    </location>
</feature>
<dbReference type="InterPro" id="IPR052322">
    <property type="entry name" value="Mito_rRNA_Mtase_NSUN4"/>
</dbReference>